<dbReference type="Proteomes" id="UP000192578">
    <property type="component" value="Unassembled WGS sequence"/>
</dbReference>
<reference evidence="2" key="1">
    <citation type="submission" date="2017-01" db="EMBL/GenBank/DDBJ databases">
        <title>Comparative genomics of anhydrobiosis in the tardigrade Hypsibius dujardini.</title>
        <authorList>
            <person name="Yoshida Y."/>
            <person name="Koutsovoulos G."/>
            <person name="Laetsch D."/>
            <person name="Stevens L."/>
            <person name="Kumar S."/>
            <person name="Horikawa D."/>
            <person name="Ishino K."/>
            <person name="Komine S."/>
            <person name="Tomita M."/>
            <person name="Blaxter M."/>
            <person name="Arakawa K."/>
        </authorList>
    </citation>
    <scope>NUCLEOTIDE SEQUENCE [LARGE SCALE GENOMIC DNA]</scope>
    <source>
        <strain evidence="2">Z151</strain>
    </source>
</reference>
<evidence type="ECO:0000313" key="2">
    <source>
        <dbReference type="Proteomes" id="UP000192578"/>
    </source>
</evidence>
<comment type="caution">
    <text evidence="1">The sequence shown here is derived from an EMBL/GenBank/DDBJ whole genome shotgun (WGS) entry which is preliminary data.</text>
</comment>
<proteinExistence type="predicted"/>
<organism evidence="1 2">
    <name type="scientific">Hypsibius exemplaris</name>
    <name type="common">Freshwater tardigrade</name>
    <dbReference type="NCBI Taxonomy" id="2072580"/>
    <lineage>
        <taxon>Eukaryota</taxon>
        <taxon>Metazoa</taxon>
        <taxon>Ecdysozoa</taxon>
        <taxon>Tardigrada</taxon>
        <taxon>Eutardigrada</taxon>
        <taxon>Parachela</taxon>
        <taxon>Hypsibioidea</taxon>
        <taxon>Hypsibiidae</taxon>
        <taxon>Hypsibius</taxon>
    </lineage>
</organism>
<dbReference type="AlphaFoldDB" id="A0A1W0X0V0"/>
<name>A0A1W0X0V0_HYPEX</name>
<accession>A0A1W0X0V0</accession>
<dbReference type="EMBL" id="MTYJ01000025">
    <property type="protein sequence ID" value="OQV21066.1"/>
    <property type="molecule type" value="Genomic_DNA"/>
</dbReference>
<sequence length="170" mass="19410">MSSNVPMRLIRADEPRERRCKWWSHQTVKSVEEFTPPPKFHMEKVPVPAIFGTTPHLRMEERVAERVLTFRYGGKILLKNQRGSIDGGGATAYLPAPSTRHWIHQTVKEEFTSPKARKFQKKVDPAPASAAFGPDPHLRMEERVAEYIDLRRKMNALWGILDEKGALPAA</sequence>
<evidence type="ECO:0000313" key="1">
    <source>
        <dbReference type="EMBL" id="OQV21066.1"/>
    </source>
</evidence>
<gene>
    <name evidence="1" type="ORF">BV898_04830</name>
</gene>
<keyword evidence="2" id="KW-1185">Reference proteome</keyword>
<protein>
    <submittedName>
        <fullName evidence="1">Uncharacterized protein</fullName>
    </submittedName>
</protein>